<protein>
    <submittedName>
        <fullName evidence="1">Uncharacterized protein</fullName>
    </submittedName>
</protein>
<reference evidence="1" key="1">
    <citation type="submission" date="2015-01" db="EMBL/GenBank/DDBJ databases">
        <title>The Genome Sequence of Cryptococcus gattii CA1280.</title>
        <authorList>
            <consortium name="The Broad Institute Genomics Platform"/>
            <person name="Cuomo C."/>
            <person name="Litvintseva A."/>
            <person name="Chen Y."/>
            <person name="Heitman J."/>
            <person name="Sun S."/>
            <person name="Springer D."/>
            <person name="Dromer F."/>
            <person name="Young S."/>
            <person name="Zeng Q."/>
            <person name="Gargeya S."/>
            <person name="Abouelleil A."/>
            <person name="Alvarado L."/>
            <person name="Chapman S.B."/>
            <person name="Gainer-Dewar J."/>
            <person name="Goldberg J."/>
            <person name="Griggs A."/>
            <person name="Gujja S."/>
            <person name="Hansen M."/>
            <person name="Howarth C."/>
            <person name="Imamovic A."/>
            <person name="Larimer J."/>
            <person name="Murphy C."/>
            <person name="Naylor J."/>
            <person name="Pearson M."/>
            <person name="Priest M."/>
            <person name="Roberts A."/>
            <person name="Saif S."/>
            <person name="Shea T."/>
            <person name="Sykes S."/>
            <person name="Wortman J."/>
            <person name="Nusbaum C."/>
            <person name="Birren B."/>
        </authorList>
    </citation>
    <scope>NUCLEOTIDE SEQUENCE [LARGE SCALE GENOMIC DNA]</scope>
    <source>
        <strain evidence="1">CA1280</strain>
    </source>
</reference>
<name>A0A0D0UDR8_CRYGA</name>
<sequence length="99" mass="11270">MLGSKWMSLGHLSSVKPSISDLAILCQTELFTLQRYLSDANPWKNVLWSLTTWTLRTFPTRQVSTISSIILAPCPAPIFSPPTRLKFSFNSIMRYPPLR</sequence>
<dbReference type="HOGENOM" id="CLU_2320286_0_0_1"/>
<dbReference type="AlphaFoldDB" id="A0A0D0UDR8"/>
<proteinExistence type="predicted"/>
<dbReference type="EMBL" id="KN847984">
    <property type="protein sequence ID" value="KIR46448.1"/>
    <property type="molecule type" value="Genomic_DNA"/>
</dbReference>
<gene>
    <name evidence="1" type="ORF">I312_04504</name>
</gene>
<accession>A0A0D0UDR8</accession>
<organism evidence="1">
    <name type="scientific">Cryptococcus bacillisporus CA1280</name>
    <dbReference type="NCBI Taxonomy" id="1296109"/>
    <lineage>
        <taxon>Eukaryota</taxon>
        <taxon>Fungi</taxon>
        <taxon>Dikarya</taxon>
        <taxon>Basidiomycota</taxon>
        <taxon>Agaricomycotina</taxon>
        <taxon>Tremellomycetes</taxon>
        <taxon>Tremellales</taxon>
        <taxon>Cryptococcaceae</taxon>
        <taxon>Cryptococcus</taxon>
        <taxon>Cryptococcus gattii species complex</taxon>
    </lineage>
</organism>
<evidence type="ECO:0000313" key="1">
    <source>
        <dbReference type="EMBL" id="KIR46448.1"/>
    </source>
</evidence>